<dbReference type="AlphaFoldDB" id="A0A6J4S527"/>
<accession>A0A6J4S527</accession>
<feature type="region of interest" description="Disordered" evidence="1">
    <location>
        <begin position="1"/>
        <end position="82"/>
    </location>
</feature>
<gene>
    <name evidence="2" type="ORF">AVDCRST_MAG12-2008</name>
</gene>
<organism evidence="2">
    <name type="scientific">uncultured Rubrobacteraceae bacterium</name>
    <dbReference type="NCBI Taxonomy" id="349277"/>
    <lineage>
        <taxon>Bacteria</taxon>
        <taxon>Bacillati</taxon>
        <taxon>Actinomycetota</taxon>
        <taxon>Rubrobacteria</taxon>
        <taxon>Rubrobacterales</taxon>
        <taxon>Rubrobacteraceae</taxon>
        <taxon>environmental samples</taxon>
    </lineage>
</organism>
<dbReference type="EMBL" id="CADCVK010000306">
    <property type="protein sequence ID" value="CAA9489504.1"/>
    <property type="molecule type" value="Genomic_DNA"/>
</dbReference>
<proteinExistence type="predicted"/>
<sequence length="134" mass="14631">GLPPASGNYRARRRRRGGHQRPRVLRGLGGGDHFSGRRPSRADRGVTHNGRYGRSLHGHRGGRGGDGLRHHRPVRAPPHEAVRRSCNRGAGVLVRRTRHDPRRAAFDGPVDGSDARGCLGGDRRAAHHAGPQRI</sequence>
<evidence type="ECO:0000256" key="1">
    <source>
        <dbReference type="SAM" id="MobiDB-lite"/>
    </source>
</evidence>
<reference evidence="2" key="1">
    <citation type="submission" date="2020-02" db="EMBL/GenBank/DDBJ databases">
        <authorList>
            <person name="Meier V. D."/>
        </authorList>
    </citation>
    <scope>NUCLEOTIDE SEQUENCE</scope>
    <source>
        <strain evidence="2">AVDCRST_MAG12</strain>
    </source>
</reference>
<feature type="compositionally biased region" description="Basic residues" evidence="1">
    <location>
        <begin position="10"/>
        <end position="24"/>
    </location>
</feature>
<feature type="non-terminal residue" evidence="2">
    <location>
        <position position="1"/>
    </location>
</feature>
<name>A0A6J4S527_9ACTN</name>
<feature type="non-terminal residue" evidence="2">
    <location>
        <position position="134"/>
    </location>
</feature>
<evidence type="ECO:0000313" key="2">
    <source>
        <dbReference type="EMBL" id="CAA9489504.1"/>
    </source>
</evidence>
<protein>
    <submittedName>
        <fullName evidence="2">Uncharacterized protein</fullName>
    </submittedName>
</protein>
<feature type="region of interest" description="Disordered" evidence="1">
    <location>
        <begin position="97"/>
        <end position="134"/>
    </location>
</feature>